<evidence type="ECO:0000313" key="11">
    <source>
        <dbReference type="EMBL" id="MBC5623063.1"/>
    </source>
</evidence>
<evidence type="ECO:0000256" key="3">
    <source>
        <dbReference type="ARBA" id="ARBA00023002"/>
    </source>
</evidence>
<dbReference type="RefSeq" id="WP_099294037.1">
    <property type="nucleotide sequence ID" value="NZ_JACOOH010000009.1"/>
</dbReference>
<evidence type="ECO:0000313" key="12">
    <source>
        <dbReference type="Proteomes" id="UP000646484"/>
    </source>
</evidence>
<feature type="domain" description="Glycerol-3-phosphate dehydrogenase NAD-dependent C-terminal" evidence="10">
    <location>
        <begin position="186"/>
        <end position="323"/>
    </location>
</feature>
<comment type="caution">
    <text evidence="11">The sequence shown here is derived from an EMBL/GenBank/DDBJ whole genome shotgun (WGS) entry which is preliminary data.</text>
</comment>
<accession>A0ABR7D532</accession>
<dbReference type="InterPro" id="IPR036291">
    <property type="entry name" value="NAD(P)-bd_dom_sf"/>
</dbReference>
<feature type="domain" description="Glycerol-3-phosphate dehydrogenase NAD-dependent N-terminal" evidence="9">
    <location>
        <begin position="9"/>
        <end position="166"/>
    </location>
</feature>
<protein>
    <recommendedName>
        <fullName evidence="8">Glycerol-3-phosphate dehydrogenase</fullName>
        <ecNumber evidence="8">1.1.1.94</ecNumber>
    </recommendedName>
</protein>
<evidence type="ECO:0000256" key="5">
    <source>
        <dbReference type="ARBA" id="ARBA00023209"/>
    </source>
</evidence>
<evidence type="ECO:0000256" key="6">
    <source>
        <dbReference type="ARBA" id="ARBA00023264"/>
    </source>
</evidence>
<dbReference type="InterPro" id="IPR006168">
    <property type="entry name" value="G3P_DH_NAD-dep"/>
</dbReference>
<dbReference type="PANTHER" id="PTHR11728">
    <property type="entry name" value="GLYCEROL-3-PHOSPHATE DEHYDROGENASE"/>
    <property type="match status" value="1"/>
</dbReference>
<dbReference type="Gene3D" id="1.10.1040.10">
    <property type="entry name" value="N-(1-d-carboxylethyl)-l-norvaline Dehydrogenase, domain 2"/>
    <property type="match status" value="1"/>
</dbReference>
<keyword evidence="3 7" id="KW-0560">Oxidoreductase</keyword>
<evidence type="ECO:0000256" key="8">
    <source>
        <dbReference type="RuleBase" id="RU000439"/>
    </source>
</evidence>
<keyword evidence="4" id="KW-0443">Lipid metabolism</keyword>
<evidence type="ECO:0000256" key="4">
    <source>
        <dbReference type="ARBA" id="ARBA00023098"/>
    </source>
</evidence>
<keyword evidence="2" id="KW-0444">Lipid biosynthesis</keyword>
<dbReference type="InterPro" id="IPR013328">
    <property type="entry name" value="6PGD_dom2"/>
</dbReference>
<dbReference type="NCBIfam" id="NF000942">
    <property type="entry name" value="PRK00094.1-4"/>
    <property type="match status" value="1"/>
</dbReference>
<dbReference type="EMBL" id="JACOOH010000009">
    <property type="protein sequence ID" value="MBC5623063.1"/>
    <property type="molecule type" value="Genomic_DNA"/>
</dbReference>
<comment type="similarity">
    <text evidence="1 7">Belongs to the NAD-dependent glycerol-3-phosphate dehydrogenase family.</text>
</comment>
<dbReference type="PANTHER" id="PTHR11728:SF1">
    <property type="entry name" value="GLYCEROL-3-PHOSPHATE DEHYDROGENASE [NAD(+)] 2, CHLOROPLASTIC"/>
    <property type="match status" value="1"/>
</dbReference>
<dbReference type="PIRSF" id="PIRSF000114">
    <property type="entry name" value="Glycerol-3-P_dh"/>
    <property type="match status" value="1"/>
</dbReference>
<comment type="catalytic activity">
    <reaction evidence="8">
        <text>sn-glycerol 3-phosphate + NADP(+) = dihydroxyacetone phosphate + NADPH + H(+)</text>
        <dbReference type="Rhea" id="RHEA:11096"/>
        <dbReference type="ChEBI" id="CHEBI:15378"/>
        <dbReference type="ChEBI" id="CHEBI:57597"/>
        <dbReference type="ChEBI" id="CHEBI:57642"/>
        <dbReference type="ChEBI" id="CHEBI:57783"/>
        <dbReference type="ChEBI" id="CHEBI:58349"/>
        <dbReference type="EC" id="1.1.1.94"/>
    </reaction>
</comment>
<evidence type="ECO:0000256" key="7">
    <source>
        <dbReference type="RuleBase" id="RU000437"/>
    </source>
</evidence>
<dbReference type="Pfam" id="PF01210">
    <property type="entry name" value="NAD_Gly3P_dh_N"/>
    <property type="match status" value="1"/>
</dbReference>
<dbReference type="InterPro" id="IPR011128">
    <property type="entry name" value="G3P_DH_NAD-dep_N"/>
</dbReference>
<dbReference type="Pfam" id="PF07479">
    <property type="entry name" value="NAD_Gly3P_dh_C"/>
    <property type="match status" value="1"/>
</dbReference>
<dbReference type="Proteomes" id="UP000646484">
    <property type="component" value="Unassembled WGS sequence"/>
</dbReference>
<gene>
    <name evidence="11" type="ORF">H8S64_18375</name>
</gene>
<sequence length="334" mass="37765">MEIVDKPRIGVVGGGSWATAIAKMLTENNGHINWFMRNIESIKAFKVLKHNPRYLCEAEFDLDKITFTDDLDKLVMNSDVIVFAIPSAFVKNVVTTRLHLPLKDKVVVSAIKGLIPEENLTIGEFLHQQYEVPLEQIVIISGPCHSEEIALERLSYLTFASQDLKVARAVAQLFECFYVKTTISDDIYGTEYGAVLKNVFAIAAGICHGLRYGDNFQAVLISNAIQEMERFVNTVHPMQRDIKFSAYLGDLLVTSYSQFSRNRTFGTMIGKGYSVKSAQMEMLMIAEGYFGVKGIHEINEEFKVHMPITNAVYNILYERISPTMEIRLLTDELR</sequence>
<evidence type="ECO:0000256" key="2">
    <source>
        <dbReference type="ARBA" id="ARBA00022516"/>
    </source>
</evidence>
<evidence type="ECO:0000256" key="1">
    <source>
        <dbReference type="ARBA" id="ARBA00011009"/>
    </source>
</evidence>
<dbReference type="PRINTS" id="PR00077">
    <property type="entry name" value="GPDHDRGNASE"/>
</dbReference>
<evidence type="ECO:0000259" key="10">
    <source>
        <dbReference type="Pfam" id="PF07479"/>
    </source>
</evidence>
<keyword evidence="7" id="KW-0520">NAD</keyword>
<keyword evidence="12" id="KW-1185">Reference proteome</keyword>
<dbReference type="Gene3D" id="3.40.50.720">
    <property type="entry name" value="NAD(P)-binding Rossmann-like Domain"/>
    <property type="match status" value="1"/>
</dbReference>
<proteinExistence type="inferred from homology"/>
<organism evidence="11 12">
    <name type="scientific">Butyricimonas hominis</name>
    <dbReference type="NCBI Taxonomy" id="2763032"/>
    <lineage>
        <taxon>Bacteria</taxon>
        <taxon>Pseudomonadati</taxon>
        <taxon>Bacteroidota</taxon>
        <taxon>Bacteroidia</taxon>
        <taxon>Bacteroidales</taxon>
        <taxon>Odoribacteraceae</taxon>
        <taxon>Butyricimonas</taxon>
    </lineage>
</organism>
<dbReference type="SUPFAM" id="SSF48179">
    <property type="entry name" value="6-phosphogluconate dehydrogenase C-terminal domain-like"/>
    <property type="match status" value="1"/>
</dbReference>
<keyword evidence="6" id="KW-1208">Phospholipid metabolism</keyword>
<evidence type="ECO:0000259" key="9">
    <source>
        <dbReference type="Pfam" id="PF01210"/>
    </source>
</evidence>
<dbReference type="InterPro" id="IPR006109">
    <property type="entry name" value="G3P_DH_NAD-dep_C"/>
</dbReference>
<keyword evidence="5" id="KW-0594">Phospholipid biosynthesis</keyword>
<dbReference type="EC" id="1.1.1.94" evidence="8"/>
<reference evidence="11 12" key="1">
    <citation type="submission" date="2020-08" db="EMBL/GenBank/DDBJ databases">
        <title>Genome public.</title>
        <authorList>
            <person name="Liu C."/>
            <person name="Sun Q."/>
        </authorList>
    </citation>
    <scope>NUCLEOTIDE SEQUENCE [LARGE SCALE GENOMIC DNA]</scope>
    <source>
        <strain evidence="11 12">NSJ-56</strain>
    </source>
</reference>
<name>A0ABR7D532_9BACT</name>
<dbReference type="GO" id="GO:0047952">
    <property type="term" value="F:glycerol-3-phosphate dehydrogenase [NAD(P)+] activity"/>
    <property type="evidence" value="ECO:0007669"/>
    <property type="project" value="UniProtKB-EC"/>
</dbReference>
<dbReference type="SUPFAM" id="SSF51735">
    <property type="entry name" value="NAD(P)-binding Rossmann-fold domains"/>
    <property type="match status" value="1"/>
</dbReference>
<dbReference type="PROSITE" id="PS00957">
    <property type="entry name" value="NAD_G3PDH"/>
    <property type="match status" value="1"/>
</dbReference>
<dbReference type="InterPro" id="IPR008927">
    <property type="entry name" value="6-PGluconate_DH-like_C_sf"/>
</dbReference>